<comment type="cofactor">
    <cofactor evidence="1">
        <name>pyridoxal 5'-phosphate</name>
        <dbReference type="ChEBI" id="CHEBI:597326"/>
    </cofactor>
</comment>
<dbReference type="Proteomes" id="UP000231203">
    <property type="component" value="Unassembled WGS sequence"/>
</dbReference>
<dbReference type="PROSITE" id="PS00105">
    <property type="entry name" value="AA_TRANSFER_CLASS_1"/>
    <property type="match status" value="1"/>
</dbReference>
<dbReference type="InterPro" id="IPR004839">
    <property type="entry name" value="Aminotransferase_I/II_large"/>
</dbReference>
<dbReference type="Pfam" id="PF00155">
    <property type="entry name" value="Aminotran_1_2"/>
    <property type="match status" value="1"/>
</dbReference>
<accession>A0A2G6MRA3</accession>
<evidence type="ECO:0000259" key="2">
    <source>
        <dbReference type="Pfam" id="PF00155"/>
    </source>
</evidence>
<dbReference type="EMBL" id="PDTI01000040">
    <property type="protein sequence ID" value="PIE62531.1"/>
    <property type="molecule type" value="Genomic_DNA"/>
</dbReference>
<dbReference type="PRINTS" id="PR00753">
    <property type="entry name" value="ACCSYNTHASE"/>
</dbReference>
<dbReference type="PANTHER" id="PTHR42691">
    <property type="entry name" value="ASPARTATE AMINOTRANSFERASE YHDR-RELATED"/>
    <property type="match status" value="1"/>
</dbReference>
<keyword evidence="1 3" id="KW-0808">Transferase</keyword>
<keyword evidence="1 3" id="KW-0032">Aminotransferase</keyword>
<evidence type="ECO:0000313" key="4">
    <source>
        <dbReference type="Proteomes" id="UP000231203"/>
    </source>
</evidence>
<reference evidence="3 4" key="1">
    <citation type="submission" date="2017-10" db="EMBL/GenBank/DDBJ databases">
        <title>Novel microbial diversity and functional potential in the marine mammal oral microbiome.</title>
        <authorList>
            <person name="Dudek N.K."/>
            <person name="Sun C.L."/>
            <person name="Burstein D."/>
            <person name="Kantor R.S."/>
            <person name="Aliaga Goltsman D.S."/>
            <person name="Bik E.M."/>
            <person name="Thomas B.C."/>
            <person name="Banfield J.F."/>
            <person name="Relman D.A."/>
        </authorList>
    </citation>
    <scope>NUCLEOTIDE SEQUENCE [LARGE SCALE GENOMIC DNA]</scope>
    <source>
        <strain evidence="3">DOLJORAL78_47_202</strain>
    </source>
</reference>
<dbReference type="NCBIfam" id="NF005305">
    <property type="entry name" value="PRK06836.1"/>
    <property type="match status" value="1"/>
</dbReference>
<dbReference type="SUPFAM" id="SSF53383">
    <property type="entry name" value="PLP-dependent transferases"/>
    <property type="match status" value="1"/>
</dbReference>
<protein>
    <recommendedName>
        <fullName evidence="1">Aminotransferase</fullName>
        <ecNumber evidence="1">2.6.1.-</ecNumber>
    </recommendedName>
</protein>
<dbReference type="InterPro" id="IPR015421">
    <property type="entry name" value="PyrdxlP-dep_Trfase_major"/>
</dbReference>
<name>A0A2G6MRA3_9BACT</name>
<dbReference type="PANTHER" id="PTHR42691:SF1">
    <property type="entry name" value="ASPARTATE AMINOTRANSFERASE YHDR-RELATED"/>
    <property type="match status" value="1"/>
</dbReference>
<sequence length="404" mass="44138">MPIADKMIGIVESASMIRKMFEEGIRMREQFGAENVFDFSLGNPDVPPPSVVKETVLDLINDPENSHGYMPNAGYPWVRQAVADYLNTQYGAGITADLVVMSVGAAGALNGTLKALVNPGEEILVPAPYFVGYNQYAFIAGADLKTVSTKPDFHLDLDAIEAAINKETRVMLINSPNNPTGVVYTRQELDELGQLIEKKSKAFGKRIYLISDEPYRKIAYDVDVPWMFGVYEHTIVLTSYSKELSLAGERVGYIAVHPKAEDAELIASAAGVANTMLFVNAPALFQQVVGKLQGVSVDIGIYRKRRNMLCEGLAAAGYEFNIPEGAFYLFPKTPIENDVEFVDLLKKENILVVPGSGFGGPGHIRLSYAVPEQTIENSMAGFKRAMKAAQSGYLIDHLKGGMPI</sequence>
<comment type="caution">
    <text evidence="3">The sequence shown here is derived from an EMBL/GenBank/DDBJ whole genome shotgun (WGS) entry which is preliminary data.</text>
</comment>
<feature type="domain" description="Aminotransferase class I/classII large" evidence="2">
    <location>
        <begin position="35"/>
        <end position="377"/>
    </location>
</feature>
<evidence type="ECO:0000313" key="3">
    <source>
        <dbReference type="EMBL" id="PIE62531.1"/>
    </source>
</evidence>
<dbReference type="InterPro" id="IPR004838">
    <property type="entry name" value="NHTrfase_class1_PyrdxlP-BS"/>
</dbReference>
<proteinExistence type="inferred from homology"/>
<dbReference type="EC" id="2.6.1.-" evidence="1"/>
<dbReference type="Gene3D" id="3.40.640.10">
    <property type="entry name" value="Type I PLP-dependent aspartate aminotransferase-like (Major domain)"/>
    <property type="match status" value="1"/>
</dbReference>
<comment type="similarity">
    <text evidence="1">Belongs to the class-I pyridoxal-phosphate-dependent aminotransferase family.</text>
</comment>
<dbReference type="GO" id="GO:0030170">
    <property type="term" value="F:pyridoxal phosphate binding"/>
    <property type="evidence" value="ECO:0007669"/>
    <property type="project" value="InterPro"/>
</dbReference>
<dbReference type="InterPro" id="IPR015424">
    <property type="entry name" value="PyrdxlP-dep_Trfase"/>
</dbReference>
<dbReference type="CDD" id="cd00609">
    <property type="entry name" value="AAT_like"/>
    <property type="match status" value="1"/>
</dbReference>
<gene>
    <name evidence="3" type="ORF">CSA25_04845</name>
</gene>
<dbReference type="AlphaFoldDB" id="A0A2G6MRA3"/>
<evidence type="ECO:0000256" key="1">
    <source>
        <dbReference type="RuleBase" id="RU000481"/>
    </source>
</evidence>
<organism evidence="3 4">
    <name type="scientific">Desulfobacter postgatei</name>
    <dbReference type="NCBI Taxonomy" id="2293"/>
    <lineage>
        <taxon>Bacteria</taxon>
        <taxon>Pseudomonadati</taxon>
        <taxon>Thermodesulfobacteriota</taxon>
        <taxon>Desulfobacteria</taxon>
        <taxon>Desulfobacterales</taxon>
        <taxon>Desulfobacteraceae</taxon>
        <taxon>Desulfobacter</taxon>
    </lineage>
</organism>
<dbReference type="GO" id="GO:0008483">
    <property type="term" value="F:transaminase activity"/>
    <property type="evidence" value="ECO:0007669"/>
    <property type="project" value="UniProtKB-KW"/>
</dbReference>